<sequence length="384" mass="43613">MSAQSYDTDYDIDYDDDCATLPVASPPLIPSSISHPSRALPHRASIDAEDDFDYRSDLINHPLFKILSKDRQNDVLRHCAPGPHARLRRAMDLYILVHYGQQNVENASSLERANAVAPRYVASIMMSSALPSYRDASLFNIIMDFMKRFEPDVVPGEEDSARQLELGRHLKSLVTKERSKILTTLKRSISQKTNLWLLADELLPSGHRKVSAILGRLAFLRERVGPWERKVEDLKHEAAGGEHGGENKKPTIPTFFEFVDEKIKEAFERTGWRSVAELQQDLYRRDVEVYGKLRDGSGERRRPDSRDTMEGFQLRVDTYFRESWRDRLTEGWPQPSANAPNLCTPPPPQQHVTPLPSQQPPSPSDLSENGNEPPARTGECTYPP</sequence>
<accession>A0A0D0V8Y1</accession>
<reference evidence="2" key="1">
    <citation type="submission" date="2015-01" db="EMBL/GenBank/DDBJ databases">
        <title>The Genome Sequence of Cryptococcus gattii CA1280.</title>
        <authorList>
            <consortium name="The Broad Institute Genomics Platform"/>
            <person name="Cuomo C."/>
            <person name="Litvintseva A."/>
            <person name="Chen Y."/>
            <person name="Heitman J."/>
            <person name="Sun S."/>
            <person name="Springer D."/>
            <person name="Dromer F."/>
            <person name="Young S."/>
            <person name="Zeng Q."/>
            <person name="Gargeya S."/>
            <person name="Abouelleil A."/>
            <person name="Alvarado L."/>
            <person name="Chapman S.B."/>
            <person name="Gainer-Dewar J."/>
            <person name="Goldberg J."/>
            <person name="Griggs A."/>
            <person name="Gujja S."/>
            <person name="Hansen M."/>
            <person name="Howarth C."/>
            <person name="Imamovic A."/>
            <person name="Larimer J."/>
            <person name="Murphy C."/>
            <person name="Naylor J."/>
            <person name="Pearson M."/>
            <person name="Priest M."/>
            <person name="Roberts A."/>
            <person name="Saif S."/>
            <person name="Shea T."/>
            <person name="Sykes S."/>
            <person name="Wortman J."/>
            <person name="Nusbaum C."/>
            <person name="Birren B."/>
        </authorList>
    </citation>
    <scope>NUCLEOTIDE SEQUENCE [LARGE SCALE GENOMIC DNA]</scope>
    <source>
        <strain evidence="2">CA1280</strain>
    </source>
</reference>
<gene>
    <name evidence="2" type="ORF">I312_06822</name>
</gene>
<feature type="region of interest" description="Disordered" evidence="1">
    <location>
        <begin position="330"/>
        <end position="384"/>
    </location>
</feature>
<dbReference type="EMBL" id="KN848051">
    <property type="protein sequence ID" value="KIR43976.1"/>
    <property type="molecule type" value="Genomic_DNA"/>
</dbReference>
<organism evidence="2">
    <name type="scientific">Cryptococcus bacillisporus CA1280</name>
    <dbReference type="NCBI Taxonomy" id="1296109"/>
    <lineage>
        <taxon>Eukaryota</taxon>
        <taxon>Fungi</taxon>
        <taxon>Dikarya</taxon>
        <taxon>Basidiomycota</taxon>
        <taxon>Agaricomycotina</taxon>
        <taxon>Tremellomycetes</taxon>
        <taxon>Tremellales</taxon>
        <taxon>Cryptococcaceae</taxon>
        <taxon>Cryptococcus</taxon>
        <taxon>Cryptococcus gattii species complex</taxon>
    </lineage>
</organism>
<name>A0A0D0V8Y1_CRYGA</name>
<dbReference type="HOGENOM" id="CLU_719650_0_0_1"/>
<dbReference type="OrthoDB" id="2578118at2759"/>
<evidence type="ECO:0000313" key="2">
    <source>
        <dbReference type="EMBL" id="KIR43976.1"/>
    </source>
</evidence>
<dbReference type="AlphaFoldDB" id="A0A0D0V8Y1"/>
<evidence type="ECO:0000256" key="1">
    <source>
        <dbReference type="SAM" id="MobiDB-lite"/>
    </source>
</evidence>
<protein>
    <submittedName>
        <fullName evidence="2">Uncharacterized protein</fullName>
    </submittedName>
</protein>
<proteinExistence type="predicted"/>